<evidence type="ECO:0000256" key="4">
    <source>
        <dbReference type="ARBA" id="ARBA00022723"/>
    </source>
</evidence>
<keyword evidence="3 12" id="KW-0812">Transmembrane</keyword>
<dbReference type="EMBL" id="JABMCG010000074">
    <property type="protein sequence ID" value="NUU27073.1"/>
    <property type="molecule type" value="Genomic_DNA"/>
</dbReference>
<dbReference type="GO" id="GO:0006784">
    <property type="term" value="P:heme A biosynthetic process"/>
    <property type="evidence" value="ECO:0007669"/>
    <property type="project" value="InterPro"/>
</dbReference>
<keyword evidence="6" id="KW-0560">Oxidoreductase</keyword>
<evidence type="ECO:0000256" key="10">
    <source>
        <dbReference type="ARBA" id="ARBA00023157"/>
    </source>
</evidence>
<evidence type="ECO:0000256" key="9">
    <source>
        <dbReference type="ARBA" id="ARBA00023136"/>
    </source>
</evidence>
<dbReference type="PANTHER" id="PTHR35457:SF1">
    <property type="entry name" value="HEME A SYNTHASE"/>
    <property type="match status" value="1"/>
</dbReference>
<comment type="caution">
    <text evidence="13">The sequence shown here is derived from an EMBL/GenBank/DDBJ whole genome shotgun (WGS) entry which is preliminary data.</text>
</comment>
<dbReference type="Proteomes" id="UP000539146">
    <property type="component" value="Unassembled WGS sequence"/>
</dbReference>
<protein>
    <submittedName>
        <fullName evidence="13">Heme A synthase</fullName>
    </submittedName>
</protein>
<feature type="transmembrane region" description="Helical" evidence="12">
    <location>
        <begin position="32"/>
        <end position="53"/>
    </location>
</feature>
<keyword evidence="10" id="KW-1015">Disulfide bond</keyword>
<keyword evidence="5 12" id="KW-1133">Transmembrane helix</keyword>
<accession>A0A850DUC5</accession>
<dbReference type="RefSeq" id="WP_175325177.1">
    <property type="nucleotide sequence ID" value="NZ_BAAAWP010000001.1"/>
</dbReference>
<evidence type="ECO:0000256" key="1">
    <source>
        <dbReference type="ARBA" id="ARBA00004141"/>
    </source>
</evidence>
<dbReference type="GO" id="GO:0016491">
    <property type="term" value="F:oxidoreductase activity"/>
    <property type="evidence" value="ECO:0007669"/>
    <property type="project" value="UniProtKB-KW"/>
</dbReference>
<evidence type="ECO:0000256" key="7">
    <source>
        <dbReference type="ARBA" id="ARBA00023004"/>
    </source>
</evidence>
<reference evidence="13 14" key="1">
    <citation type="submission" date="2020-05" db="EMBL/GenBank/DDBJ databases">
        <title>Genome Sequencing of Type Strains.</title>
        <authorList>
            <person name="Lemaire J.F."/>
            <person name="Inderbitzin P."/>
            <person name="Gregorio O.A."/>
            <person name="Collins S.B."/>
            <person name="Wespe N."/>
            <person name="Knight-Connoni V."/>
        </authorList>
    </citation>
    <scope>NUCLEOTIDE SEQUENCE [LARGE SCALE GENOMIC DNA]</scope>
    <source>
        <strain evidence="13 14">DSM 20512</strain>
    </source>
</reference>
<proteinExistence type="predicted"/>
<evidence type="ECO:0000256" key="2">
    <source>
        <dbReference type="ARBA" id="ARBA00022475"/>
    </source>
</evidence>
<keyword evidence="2" id="KW-1003">Cell membrane</keyword>
<comment type="pathway">
    <text evidence="11">Porphyrin-containing compound metabolism.</text>
</comment>
<feature type="transmembrane region" description="Helical" evidence="12">
    <location>
        <begin position="289"/>
        <end position="311"/>
    </location>
</feature>
<evidence type="ECO:0000256" key="3">
    <source>
        <dbReference type="ARBA" id="ARBA00022692"/>
    </source>
</evidence>
<feature type="transmembrane region" description="Helical" evidence="12">
    <location>
        <begin position="182"/>
        <end position="204"/>
    </location>
</feature>
<dbReference type="PANTHER" id="PTHR35457">
    <property type="entry name" value="HEME A SYNTHASE"/>
    <property type="match status" value="1"/>
</dbReference>
<evidence type="ECO:0000313" key="14">
    <source>
        <dbReference type="Proteomes" id="UP000539146"/>
    </source>
</evidence>
<evidence type="ECO:0000256" key="5">
    <source>
        <dbReference type="ARBA" id="ARBA00022989"/>
    </source>
</evidence>
<feature type="transmembrane region" description="Helical" evidence="12">
    <location>
        <begin position="239"/>
        <end position="258"/>
    </location>
</feature>
<organism evidence="13 14">
    <name type="scientific">Curtobacterium citreum</name>
    <dbReference type="NCBI Taxonomy" id="2036"/>
    <lineage>
        <taxon>Bacteria</taxon>
        <taxon>Bacillati</taxon>
        <taxon>Actinomycetota</taxon>
        <taxon>Actinomycetes</taxon>
        <taxon>Micrococcales</taxon>
        <taxon>Microbacteriaceae</taxon>
        <taxon>Curtobacterium</taxon>
    </lineage>
</organism>
<dbReference type="GO" id="GO:0046872">
    <property type="term" value="F:metal ion binding"/>
    <property type="evidence" value="ECO:0007669"/>
    <property type="project" value="UniProtKB-KW"/>
</dbReference>
<gene>
    <name evidence="13" type="ORF">HP467_02940</name>
</gene>
<dbReference type="InterPro" id="IPR003780">
    <property type="entry name" value="COX15/CtaA_fam"/>
</dbReference>
<comment type="subcellular location">
    <subcellularLocation>
        <location evidence="1">Membrane</location>
        <topology evidence="1">Multi-pass membrane protein</topology>
    </subcellularLocation>
</comment>
<dbReference type="Pfam" id="PF02628">
    <property type="entry name" value="COX15-CtaA"/>
    <property type="match status" value="1"/>
</dbReference>
<dbReference type="PROSITE" id="PS50890">
    <property type="entry name" value="PUA"/>
    <property type="match status" value="1"/>
</dbReference>
<evidence type="ECO:0000313" key="13">
    <source>
        <dbReference type="EMBL" id="NUU27073.1"/>
    </source>
</evidence>
<keyword evidence="8" id="KW-0350">Heme biosynthesis</keyword>
<evidence type="ECO:0000256" key="11">
    <source>
        <dbReference type="ARBA" id="ARBA00023444"/>
    </source>
</evidence>
<feature type="transmembrane region" description="Helical" evidence="12">
    <location>
        <begin position="146"/>
        <end position="170"/>
    </location>
</feature>
<feature type="transmembrane region" description="Helical" evidence="12">
    <location>
        <begin position="91"/>
        <end position="110"/>
    </location>
</feature>
<evidence type="ECO:0000256" key="6">
    <source>
        <dbReference type="ARBA" id="ARBA00023002"/>
    </source>
</evidence>
<feature type="transmembrane region" description="Helical" evidence="12">
    <location>
        <begin position="117"/>
        <end position="140"/>
    </location>
</feature>
<evidence type="ECO:0000256" key="12">
    <source>
        <dbReference type="SAM" id="Phobius"/>
    </source>
</evidence>
<dbReference type="GO" id="GO:0016020">
    <property type="term" value="C:membrane"/>
    <property type="evidence" value="ECO:0007669"/>
    <property type="project" value="UniProtKB-SubCell"/>
</dbReference>
<keyword evidence="9 12" id="KW-0472">Membrane</keyword>
<sequence>MTRVGPTVEQSVAPDGGTGRWWSLPRAVDRRVIWLAWASFVVEVVLIGTGGLVRLTASGLGCPTWPKCTAESLVSTPEMGIHGVIEFGNRLLTFVLVVVAIAAFLAVVRMRRTRPELFWLAFAQGVAIPVQAVIGGLSVLTNLNPFVVGLHFVVSATLVAITATMVYRAVKGPRTADRLVPGWYRGVVSGTVAAVAVTVLVGILTTGSGPHAGADEAVDGGRLHRTGFDPALMEHLHAIPAYALFALTLVLVVGAVRLRLPSTWALLLLVVEFVQIAVGLTQARTGLPVGLVGTHMVLAGLLVGAVTVVVLSTRGTAGRQAAREPLSA</sequence>
<evidence type="ECO:0000256" key="8">
    <source>
        <dbReference type="ARBA" id="ARBA00023133"/>
    </source>
</evidence>
<dbReference type="InterPro" id="IPR050450">
    <property type="entry name" value="COX15/CtaA_HemeA_synthase"/>
</dbReference>
<feature type="transmembrane region" description="Helical" evidence="12">
    <location>
        <begin position="265"/>
        <end position="283"/>
    </location>
</feature>
<name>A0A850DUC5_9MICO</name>
<keyword evidence="7" id="KW-0408">Iron</keyword>
<dbReference type="AlphaFoldDB" id="A0A850DUC5"/>
<keyword evidence="4" id="KW-0479">Metal-binding</keyword>